<feature type="disulfide bond" evidence="9">
    <location>
        <begin position="765"/>
        <end position="775"/>
    </location>
</feature>
<dbReference type="SUPFAM" id="SSF50494">
    <property type="entry name" value="Trypsin-like serine proteases"/>
    <property type="match status" value="1"/>
</dbReference>
<dbReference type="Pfam" id="PF01607">
    <property type="entry name" value="CBM_14"/>
    <property type="match status" value="2"/>
</dbReference>
<feature type="domain" description="Apple" evidence="16">
    <location>
        <begin position="1130"/>
        <end position="1213"/>
    </location>
</feature>
<dbReference type="PROSITE" id="PS00420">
    <property type="entry name" value="SRCR_1"/>
    <property type="match status" value="2"/>
</dbReference>
<feature type="domain" description="C-type lectin" evidence="12">
    <location>
        <begin position="812"/>
        <end position="939"/>
    </location>
</feature>
<dbReference type="InterPro" id="IPR036772">
    <property type="entry name" value="SRCR-like_dom_sf"/>
</dbReference>
<dbReference type="InterPro" id="IPR013806">
    <property type="entry name" value="Kringle-like"/>
</dbReference>
<feature type="region of interest" description="Disordered" evidence="10">
    <location>
        <begin position="28"/>
        <end position="102"/>
    </location>
</feature>
<dbReference type="SMART" id="SM00494">
    <property type="entry name" value="ChtBD2"/>
    <property type="match status" value="2"/>
</dbReference>
<dbReference type="Gene3D" id="2.170.140.10">
    <property type="entry name" value="Chitin binding domain"/>
    <property type="match status" value="2"/>
</dbReference>
<dbReference type="GO" id="GO:0016020">
    <property type="term" value="C:membrane"/>
    <property type="evidence" value="ECO:0007669"/>
    <property type="project" value="InterPro"/>
</dbReference>
<dbReference type="InterPro" id="IPR016187">
    <property type="entry name" value="CTDL_fold"/>
</dbReference>
<dbReference type="GO" id="GO:0005576">
    <property type="term" value="C:extracellular region"/>
    <property type="evidence" value="ECO:0007669"/>
    <property type="project" value="InterPro"/>
</dbReference>
<keyword evidence="2" id="KW-0645">Protease</keyword>
<dbReference type="FunFam" id="3.10.250.10:FF:000001">
    <property type="entry name" value="Lysyl oxidase 4 isoform X1"/>
    <property type="match status" value="1"/>
</dbReference>
<evidence type="ECO:0000256" key="7">
    <source>
        <dbReference type="PROSITE-ProRule" id="PRU00121"/>
    </source>
</evidence>
<dbReference type="Pfam" id="PF00530">
    <property type="entry name" value="SRCR"/>
    <property type="match status" value="3"/>
</dbReference>
<feature type="disulfide bond" evidence="9">
    <location>
        <begin position="1475"/>
        <end position="1539"/>
    </location>
</feature>
<feature type="disulfide bond" evidence="8">
    <location>
        <begin position="1103"/>
        <end position="1121"/>
    </location>
</feature>
<comment type="caution">
    <text evidence="9">Lacks conserved residue(s) required for the propagation of feature annotation.</text>
</comment>
<dbReference type="PANTHER" id="PTHR48071:SF18">
    <property type="entry name" value="DELETED IN MALIGNANT BRAIN TUMORS 1 PROTEIN-RELATED"/>
    <property type="match status" value="1"/>
</dbReference>
<evidence type="ECO:0000259" key="16">
    <source>
        <dbReference type="PROSITE" id="PS50948"/>
    </source>
</evidence>
<dbReference type="CDD" id="cd00037">
    <property type="entry name" value="CLECT"/>
    <property type="match status" value="1"/>
</dbReference>
<dbReference type="Pfam" id="PF00024">
    <property type="entry name" value="PAN_1"/>
    <property type="match status" value="1"/>
</dbReference>
<dbReference type="SUPFAM" id="SSF57424">
    <property type="entry name" value="LDL receptor-like module"/>
    <property type="match status" value="3"/>
</dbReference>
<sequence>MAAALRLCCALLLLQVLHSCAAVAIYDPQDADGDLDSPRGLEDGDDDGAGVITVHAGKRKPALGSRVPPPPPQPPSSRDSGCPQSRRRRSAPRSSKPMPVREKLHVKRSADSNFHCPESWKELNFSEVQELECPENATGWYPFPPDCRKYLNCWKGRGFLQACAPATLFHPIRRECDYPEKVKCLPSCRSDHRGDDNDSDSDEEDGIMGDPVDYVDPEHPRRPSPLIDVRSASGPLRRVAPGATAAAAAAAATTTTTTTTPRTSAGRARRQVYSARLAGGGGVQCQMEGGTGLQAHPTDCTKFVNCWQGKPHIQSCAPGSLFSTRLNACDHPNKVTECVGGKRVAPGAAAPPAQPAGALPASYTQAGGGYNQFGNQGYQPPPRQTFLTAASYPDQVPAASSFNGYVPNQVLPPPGAGGKGKSLHPELQPRPPSQQFGWGAAPRPLSADPNLDVEGIESGGVIGPLPRPHPGHNEEWHRDHGVPMPGSGVPPGHNPAYHQHHHHHHEQQGNRYTPHPPGHHHAGHSPQPGNYNPQQGSYTPSPGRYTPSQSGYNPQPGDYNPQQGGYGGYDRPSGGYTPQPSRYDPQPQEGGYTPHAGHHPHAGHNAHPGHNPQWHHDHGVPMPGGQRGTAYAPTTTTPSYDPPTTTCAPEEDDDNDFRENDFDLRSAGSSNWVTVVERTKNTSMPQSGQMVRIRGGPTPLEGYVEVMGPGSKWGSVCDKPADWTVEEASIVCRMLGYERGAELAWQGRPRGSPGVLDVHVEEVYCSGQERSLMSCSMSAGDAGDGCNLETQAAGLRCYPNYVARCRPGEVPFKGSCYSVVIPRQDRKVDAIAFSQDEAIKHCKSQGGHLLDINSQAENDFISEWLTTAHPALGSVLTSGVGVSVPGRDVWVWEDTGAQFKYNLWWPGPPSKEFDPARAPKVSDRPLCILLKKDFPCDTWPGAVTGGRGAGRGGGYGSWQGVRSCGAEYFFWHGEDCAIRQKSYPYVCERKADDVGCLGPSGTEYEGTANVSWNGLPCVNWDSPAAVSALRYRVSEDVRQKSLSGHNYCRTLAGGSAGNQEPWCFVDAGASGIKAERCDVPRCRENTAIGRAAVIHCGPQQFECGPNECIPNVWQCDGEPDCSNSLDERSCSDYLVEFKAVKGAKLEQHDVERWLHLDANTCARRCLDSTDFVCKSFNYKSSTKVCLLSSANVGETGSLQRANRTAWTYYEREALSDPCNDPTRFLCANGKCVNATDRCNGRDDCGDRSDEASGVCTPATIGYELRLAGGKAKSEGRIEVKVNGIWGVVCDDGFGLPEADVVCREAGYRDGAVEVLSGGVLPAPHKPLPFLVDELLCKGNETSLMHCDQAGWGVHDCLPEEMVGVRCATAAGLECRAADGESPELHGGFAWGAILQLATKHCRQSSRACPENQWQCESGECVPAKFLCDTVEDCKDGSDEHAKRCAGTMGMRLVGGANKTEGRLEVKVYGEWGSVCDDDFNEAAAITVCRQLGMPGRARVLKEAHFGQGQGLMWLDDVRCSGNETSLEKCAHADFGVTNCKHDEDVGVACLGGDEQAATRALEEQAGGDKQVDISKYLPSDCGTRQALEDEFVPAVQLARVVSGRGTPRGAYPWQASVRVRYGLKSVHWCGAVLVGPLHDRILKADEGKEIETILFVLLEHLNVECIVSEDRELHTRLFHRANTSITANRQDTEAELLETAIFEIKILIAIMKETNGSRIERRHSSKLAYQVENLIVNANTCAISNKMSQQMKILCEISRSMERTHINQN</sequence>
<dbReference type="PANTHER" id="PTHR48071">
    <property type="entry name" value="SRCR DOMAIN-CONTAINING PROTEIN"/>
    <property type="match status" value="1"/>
</dbReference>
<dbReference type="InterPro" id="IPR001304">
    <property type="entry name" value="C-type_lectin-like"/>
</dbReference>
<evidence type="ECO:0000256" key="6">
    <source>
        <dbReference type="ARBA" id="ARBA00023157"/>
    </source>
</evidence>
<dbReference type="InterPro" id="IPR036508">
    <property type="entry name" value="Chitin-bd_dom_sf"/>
</dbReference>
<dbReference type="InterPro" id="IPR002557">
    <property type="entry name" value="Chitin-bd_dom"/>
</dbReference>
<feature type="disulfide bond" evidence="9">
    <location>
        <begin position="1519"/>
        <end position="1529"/>
    </location>
</feature>
<feature type="domain" description="SRCR" evidence="14">
    <location>
        <begin position="1450"/>
        <end position="1550"/>
    </location>
</feature>
<evidence type="ECO:0000256" key="8">
    <source>
        <dbReference type="PROSITE-ProRule" id="PRU00124"/>
    </source>
</evidence>
<proteinExistence type="predicted"/>
<feature type="compositionally biased region" description="Low complexity" evidence="10">
    <location>
        <begin position="482"/>
        <end position="491"/>
    </location>
</feature>
<dbReference type="Pfam" id="PF00051">
    <property type="entry name" value="Kringle"/>
    <property type="match status" value="1"/>
</dbReference>
<keyword evidence="3 11" id="KW-0732">Signal</keyword>
<dbReference type="Gene3D" id="3.10.100.10">
    <property type="entry name" value="Mannose-Binding Protein A, subunit A"/>
    <property type="match status" value="1"/>
</dbReference>
<dbReference type="SMART" id="SM00192">
    <property type="entry name" value="LDLa"/>
    <property type="match status" value="3"/>
</dbReference>
<dbReference type="SUPFAM" id="SSF56436">
    <property type="entry name" value="C-type lectin-like"/>
    <property type="match status" value="1"/>
</dbReference>
<dbReference type="CDD" id="cd00112">
    <property type="entry name" value="LDLa"/>
    <property type="match status" value="3"/>
</dbReference>
<dbReference type="InterPro" id="IPR038178">
    <property type="entry name" value="Kringle_sf"/>
</dbReference>
<dbReference type="InterPro" id="IPR036055">
    <property type="entry name" value="LDL_receptor-like_sf"/>
</dbReference>
<evidence type="ECO:0000256" key="4">
    <source>
        <dbReference type="ARBA" id="ARBA00022801"/>
    </source>
</evidence>
<evidence type="ECO:0000313" key="17">
    <source>
        <dbReference type="Proteomes" id="UP000504606"/>
    </source>
</evidence>
<dbReference type="SUPFAM" id="SSF56487">
    <property type="entry name" value="SRCR-like"/>
    <property type="match status" value="3"/>
</dbReference>
<dbReference type="RefSeq" id="XP_052125009.1">
    <property type="nucleotide sequence ID" value="XM_052269049.1"/>
</dbReference>
<feature type="disulfide bond" evidence="9">
    <location>
        <begin position="1488"/>
        <end position="1549"/>
    </location>
</feature>
<keyword evidence="1 7" id="KW-0420">Kringle</keyword>
<dbReference type="InterPro" id="IPR002172">
    <property type="entry name" value="LDrepeatLR_classA_rpt"/>
</dbReference>
<reference evidence="18" key="1">
    <citation type="submission" date="2025-08" db="UniProtKB">
        <authorList>
            <consortium name="RefSeq"/>
        </authorList>
    </citation>
    <scope>IDENTIFICATION</scope>
    <source>
        <tissue evidence="18">Whole organism</tissue>
    </source>
</reference>
<dbReference type="InterPro" id="IPR016186">
    <property type="entry name" value="C-type_lectin-like/link_sf"/>
</dbReference>
<feature type="disulfide bond" evidence="8">
    <location>
        <begin position="1408"/>
        <end position="1420"/>
    </location>
</feature>
<dbReference type="InterPro" id="IPR003609">
    <property type="entry name" value="Pan_app"/>
</dbReference>
<evidence type="ECO:0000313" key="18">
    <source>
        <dbReference type="RefSeq" id="XP_052125009.1"/>
    </source>
</evidence>
<evidence type="ECO:0000256" key="2">
    <source>
        <dbReference type="ARBA" id="ARBA00022670"/>
    </source>
</evidence>
<feature type="chain" id="PRO_5039402872" evidence="11">
    <location>
        <begin position="23"/>
        <end position="1769"/>
    </location>
</feature>
<evidence type="ECO:0000256" key="9">
    <source>
        <dbReference type="PROSITE-ProRule" id="PRU00196"/>
    </source>
</evidence>
<dbReference type="PRINTS" id="PR00261">
    <property type="entry name" value="LDLRECEPTOR"/>
</dbReference>
<dbReference type="KEGG" id="foc:127749710"/>
<feature type="domain" description="SRCR" evidence="14">
    <location>
        <begin position="691"/>
        <end position="798"/>
    </location>
</feature>
<protein>
    <submittedName>
        <fullName evidence="18">Uncharacterized protein LOC127749710</fullName>
    </submittedName>
</protein>
<keyword evidence="6 9" id="KW-1015">Disulfide bond</keyword>
<dbReference type="Proteomes" id="UP000504606">
    <property type="component" value="Unplaced"/>
</dbReference>
<dbReference type="Gene3D" id="2.40.20.10">
    <property type="entry name" value="Plasminogen Kringle 4"/>
    <property type="match status" value="1"/>
</dbReference>
<keyword evidence="5" id="KW-0720">Serine protease</keyword>
<dbReference type="PROSITE" id="PS01209">
    <property type="entry name" value="LDLRA_1"/>
    <property type="match status" value="2"/>
</dbReference>
<evidence type="ECO:0000259" key="13">
    <source>
        <dbReference type="PROSITE" id="PS50070"/>
    </source>
</evidence>
<evidence type="ECO:0000259" key="12">
    <source>
        <dbReference type="PROSITE" id="PS50041"/>
    </source>
</evidence>
<dbReference type="SUPFAM" id="SSF57625">
    <property type="entry name" value="Invertebrate chitin-binding proteins"/>
    <property type="match status" value="2"/>
</dbReference>
<dbReference type="GeneID" id="127749710"/>
<gene>
    <name evidence="18" type="primary">LOC127749710</name>
</gene>
<dbReference type="Gene3D" id="4.10.400.10">
    <property type="entry name" value="Low-density Lipoprotein Receptor"/>
    <property type="match status" value="3"/>
</dbReference>
<dbReference type="PROSITE" id="PS50948">
    <property type="entry name" value="PAN"/>
    <property type="match status" value="1"/>
</dbReference>
<feature type="compositionally biased region" description="Basic and acidic residues" evidence="10">
    <location>
        <begin position="187"/>
        <end position="196"/>
    </location>
</feature>
<evidence type="ECO:0000256" key="11">
    <source>
        <dbReference type="SAM" id="SignalP"/>
    </source>
</evidence>
<feature type="compositionally biased region" description="Low complexity" evidence="10">
    <location>
        <begin position="629"/>
        <end position="646"/>
    </location>
</feature>
<feature type="signal peptide" evidence="11">
    <location>
        <begin position="1"/>
        <end position="22"/>
    </location>
</feature>
<dbReference type="SMART" id="SM00130">
    <property type="entry name" value="KR"/>
    <property type="match status" value="1"/>
</dbReference>
<dbReference type="PROSITE" id="PS50041">
    <property type="entry name" value="C_TYPE_LECTIN_2"/>
    <property type="match status" value="1"/>
</dbReference>
<evidence type="ECO:0000256" key="10">
    <source>
        <dbReference type="SAM" id="MobiDB-lite"/>
    </source>
</evidence>
<dbReference type="SMART" id="SM00473">
    <property type="entry name" value="PAN_AP"/>
    <property type="match status" value="1"/>
</dbReference>
<evidence type="ECO:0000256" key="5">
    <source>
        <dbReference type="ARBA" id="ARBA00022825"/>
    </source>
</evidence>
<dbReference type="SUPFAM" id="SSF57414">
    <property type="entry name" value="Hairpin loop containing domain-like"/>
    <property type="match status" value="1"/>
</dbReference>
<feature type="compositionally biased region" description="Acidic residues" evidence="10">
    <location>
        <begin position="197"/>
        <end position="207"/>
    </location>
</feature>
<organism evidence="17 18">
    <name type="scientific">Frankliniella occidentalis</name>
    <name type="common">Western flower thrips</name>
    <name type="synonym">Euthrips occidentalis</name>
    <dbReference type="NCBI Taxonomy" id="133901"/>
    <lineage>
        <taxon>Eukaryota</taxon>
        <taxon>Metazoa</taxon>
        <taxon>Ecdysozoa</taxon>
        <taxon>Arthropoda</taxon>
        <taxon>Hexapoda</taxon>
        <taxon>Insecta</taxon>
        <taxon>Pterygota</taxon>
        <taxon>Neoptera</taxon>
        <taxon>Paraneoptera</taxon>
        <taxon>Thysanoptera</taxon>
        <taxon>Terebrantia</taxon>
        <taxon>Thripoidea</taxon>
        <taxon>Thripidae</taxon>
        <taxon>Frankliniella</taxon>
    </lineage>
</organism>
<dbReference type="InterPro" id="IPR001190">
    <property type="entry name" value="SRCR"/>
</dbReference>
<dbReference type="InterPro" id="IPR009003">
    <property type="entry name" value="Peptidase_S1_PA"/>
</dbReference>
<dbReference type="FunFam" id="3.10.250.10:FF:000026">
    <property type="entry name" value="Tequila, isoform D"/>
    <property type="match status" value="1"/>
</dbReference>
<evidence type="ECO:0000259" key="15">
    <source>
        <dbReference type="PROSITE" id="PS50940"/>
    </source>
</evidence>
<dbReference type="GO" id="GO:0008061">
    <property type="term" value="F:chitin binding"/>
    <property type="evidence" value="ECO:0007669"/>
    <property type="project" value="InterPro"/>
</dbReference>
<feature type="domain" description="Kringle" evidence="13">
    <location>
        <begin position="995"/>
        <end position="1082"/>
    </location>
</feature>
<feature type="disulfide bond" evidence="8">
    <location>
        <begin position="1226"/>
        <end position="1244"/>
    </location>
</feature>
<evidence type="ECO:0000256" key="3">
    <source>
        <dbReference type="ARBA" id="ARBA00022729"/>
    </source>
</evidence>
<dbReference type="PROSITE" id="PS50068">
    <property type="entry name" value="LDLRA_2"/>
    <property type="match status" value="3"/>
</dbReference>
<dbReference type="InterPro" id="IPR000001">
    <property type="entry name" value="Kringle"/>
</dbReference>
<dbReference type="Gene3D" id="3.10.250.10">
    <property type="entry name" value="SRCR-like domain"/>
    <property type="match status" value="3"/>
</dbReference>
<dbReference type="PROSITE" id="PS50287">
    <property type="entry name" value="SRCR_2"/>
    <property type="match status" value="3"/>
</dbReference>
<feature type="compositionally biased region" description="Basic and acidic residues" evidence="10">
    <location>
        <begin position="471"/>
        <end position="481"/>
    </location>
</feature>
<dbReference type="SUPFAM" id="SSF57440">
    <property type="entry name" value="Kringle-like"/>
    <property type="match status" value="1"/>
</dbReference>
<feature type="disulfide bond" evidence="8">
    <location>
        <begin position="1415"/>
        <end position="1433"/>
    </location>
</feature>
<keyword evidence="4" id="KW-0378">Hydrolase</keyword>
<feature type="region of interest" description="Disordered" evidence="10">
    <location>
        <begin position="407"/>
        <end position="665"/>
    </location>
</feature>
<evidence type="ECO:0000259" key="14">
    <source>
        <dbReference type="PROSITE" id="PS50287"/>
    </source>
</evidence>
<feature type="disulfide bond" evidence="8">
    <location>
        <begin position="1096"/>
        <end position="1108"/>
    </location>
</feature>
<dbReference type="Gene3D" id="3.50.4.10">
    <property type="entry name" value="Hepatocyte Growth Factor"/>
    <property type="match status" value="1"/>
</dbReference>
<feature type="domain" description="SRCR" evidence="14">
    <location>
        <begin position="1264"/>
        <end position="1367"/>
    </location>
</feature>
<keyword evidence="17" id="KW-1185">Reference proteome</keyword>
<dbReference type="Pfam" id="PF00057">
    <property type="entry name" value="Ldl_recept_a"/>
    <property type="match status" value="3"/>
</dbReference>
<dbReference type="InterPro" id="IPR023415">
    <property type="entry name" value="LDLR_class-A_CS"/>
</dbReference>
<feature type="compositionally biased region" description="Low complexity" evidence="10">
    <location>
        <begin position="240"/>
        <end position="266"/>
    </location>
</feature>
<dbReference type="SMART" id="SM00034">
    <property type="entry name" value="CLECT"/>
    <property type="match status" value="1"/>
</dbReference>
<feature type="disulfide bond" evidence="8">
    <location>
        <begin position="1115"/>
        <end position="1130"/>
    </location>
</feature>
<dbReference type="GO" id="GO:0006508">
    <property type="term" value="P:proteolysis"/>
    <property type="evidence" value="ECO:0007669"/>
    <property type="project" value="UniProtKB-KW"/>
</dbReference>
<name>A0A9C6UDL9_FRAOC</name>
<feature type="compositionally biased region" description="Polar residues" evidence="10">
    <location>
        <begin position="530"/>
        <end position="553"/>
    </location>
</feature>
<accession>A0A9C6UDL9</accession>
<dbReference type="PROSITE" id="PS50070">
    <property type="entry name" value="KRINGLE_2"/>
    <property type="match status" value="1"/>
</dbReference>
<dbReference type="PRINTS" id="PR00258">
    <property type="entry name" value="SPERACTRCPTR"/>
</dbReference>
<dbReference type="SMART" id="SM00202">
    <property type="entry name" value="SR"/>
    <property type="match status" value="3"/>
</dbReference>
<dbReference type="PROSITE" id="PS50940">
    <property type="entry name" value="CHIT_BIND_II"/>
    <property type="match status" value="2"/>
</dbReference>
<dbReference type="OrthoDB" id="6020543at2759"/>
<feature type="region of interest" description="Disordered" evidence="10">
    <location>
        <begin position="187"/>
        <end position="269"/>
    </location>
</feature>
<feature type="disulfide bond" evidence="9">
    <location>
        <begin position="1336"/>
        <end position="1346"/>
    </location>
</feature>
<feature type="domain" description="Chitin-binding type-2" evidence="15">
    <location>
        <begin position="282"/>
        <end position="340"/>
    </location>
</feature>
<evidence type="ECO:0000256" key="1">
    <source>
        <dbReference type="ARBA" id="ARBA00022572"/>
    </source>
</evidence>
<dbReference type="GO" id="GO:0008236">
    <property type="term" value="F:serine-type peptidase activity"/>
    <property type="evidence" value="ECO:0007669"/>
    <property type="project" value="UniProtKB-KW"/>
</dbReference>
<feature type="domain" description="Chitin-binding type-2" evidence="15">
    <location>
        <begin position="130"/>
        <end position="186"/>
    </location>
</feature>
<dbReference type="CDD" id="cd01099">
    <property type="entry name" value="PAN_AP_HGF"/>
    <property type="match status" value="1"/>
</dbReference>